<dbReference type="Proteomes" id="UP000620124">
    <property type="component" value="Unassembled WGS sequence"/>
</dbReference>
<keyword evidence="2" id="KW-1185">Reference proteome</keyword>
<comment type="caution">
    <text evidence="1">The sequence shown here is derived from an EMBL/GenBank/DDBJ whole genome shotgun (WGS) entry which is preliminary data.</text>
</comment>
<proteinExistence type="predicted"/>
<reference evidence="1" key="1">
    <citation type="submission" date="2020-05" db="EMBL/GenBank/DDBJ databases">
        <title>Mycena genomes resolve the evolution of fungal bioluminescence.</title>
        <authorList>
            <person name="Tsai I.J."/>
        </authorList>
    </citation>
    <scope>NUCLEOTIDE SEQUENCE</scope>
    <source>
        <strain evidence="1">CCC161011</strain>
    </source>
</reference>
<name>A0A8H7CSC1_9AGAR</name>
<gene>
    <name evidence="1" type="ORF">MVEN_01588600</name>
</gene>
<dbReference type="AlphaFoldDB" id="A0A8H7CSC1"/>
<evidence type="ECO:0000313" key="1">
    <source>
        <dbReference type="EMBL" id="KAF7345688.1"/>
    </source>
</evidence>
<accession>A0A8H7CSC1</accession>
<protein>
    <submittedName>
        <fullName evidence="1">Uncharacterized protein</fullName>
    </submittedName>
</protein>
<dbReference type="EMBL" id="JACAZI010000013">
    <property type="protein sequence ID" value="KAF7345688.1"/>
    <property type="molecule type" value="Genomic_DNA"/>
</dbReference>
<organism evidence="1 2">
    <name type="scientific">Mycena venus</name>
    <dbReference type="NCBI Taxonomy" id="2733690"/>
    <lineage>
        <taxon>Eukaryota</taxon>
        <taxon>Fungi</taxon>
        <taxon>Dikarya</taxon>
        <taxon>Basidiomycota</taxon>
        <taxon>Agaricomycotina</taxon>
        <taxon>Agaricomycetes</taxon>
        <taxon>Agaricomycetidae</taxon>
        <taxon>Agaricales</taxon>
        <taxon>Marasmiineae</taxon>
        <taxon>Mycenaceae</taxon>
        <taxon>Mycena</taxon>
    </lineage>
</organism>
<sequence>MAIILPNLHRLEIADPSEWGKPIDRGDFLDRLTASALEELVGCYGSDSIRMFVHRSSSALTRLSLYCCYVDYELARLLRDIPTLTHLLLQEDFDRRGVPNFNNNSNHFFEAMKISSDSVNFPTPTCPNLISLFYGYDANREDEFAFSEKAFLDMAVSRHKTLKFIRVFPSTRLYDWPDWPVRPGAKIEPFLESLREMGVDAAFWDYGKWSKSQAERGLTF</sequence>
<evidence type="ECO:0000313" key="2">
    <source>
        <dbReference type="Proteomes" id="UP000620124"/>
    </source>
</evidence>